<evidence type="ECO:0000313" key="4">
    <source>
        <dbReference type="Proteomes" id="UP000010366"/>
    </source>
</evidence>
<dbReference type="AlphaFoldDB" id="K9U937"/>
<feature type="transmembrane region" description="Helical" evidence="1">
    <location>
        <begin position="12"/>
        <end position="33"/>
    </location>
</feature>
<evidence type="ECO:0000256" key="1">
    <source>
        <dbReference type="SAM" id="Phobius"/>
    </source>
</evidence>
<keyword evidence="1" id="KW-1133">Transmembrane helix</keyword>
<accession>K9U937</accession>
<name>K9U937_CHAP6</name>
<dbReference type="Pfam" id="PF13767">
    <property type="entry name" value="DUF4168"/>
    <property type="match status" value="1"/>
</dbReference>
<organism evidence="3 4">
    <name type="scientific">Chamaesiphon minutus (strain ATCC 27169 / PCC 6605)</name>
    <dbReference type="NCBI Taxonomy" id="1173020"/>
    <lineage>
        <taxon>Bacteria</taxon>
        <taxon>Bacillati</taxon>
        <taxon>Cyanobacteriota</taxon>
        <taxon>Cyanophyceae</taxon>
        <taxon>Gomontiellales</taxon>
        <taxon>Chamaesiphonaceae</taxon>
        <taxon>Chamaesiphon</taxon>
    </lineage>
</organism>
<gene>
    <name evidence="3" type="ORF">Cha6605_0312</name>
</gene>
<dbReference type="EMBL" id="CP003600">
    <property type="protein sequence ID" value="AFY91612.1"/>
    <property type="molecule type" value="Genomic_DNA"/>
</dbReference>
<protein>
    <recommendedName>
        <fullName evidence="2">DUF4168 domain-containing protein</fullName>
    </recommendedName>
</protein>
<proteinExistence type="predicted"/>
<keyword evidence="1" id="KW-0812">Transmembrane</keyword>
<keyword evidence="1" id="KW-0472">Membrane</keyword>
<dbReference type="InterPro" id="IPR025433">
    <property type="entry name" value="DUF4168"/>
</dbReference>
<feature type="domain" description="DUF4168" evidence="2">
    <location>
        <begin position="55"/>
        <end position="148"/>
    </location>
</feature>
<dbReference type="HOGENOM" id="CLU_123293_1_0_3"/>
<dbReference type="eggNOG" id="ENOG5032VR9">
    <property type="taxonomic scope" value="Bacteria"/>
</dbReference>
<dbReference type="STRING" id="1173020.Cha6605_0312"/>
<dbReference type="OrthoDB" id="565076at2"/>
<evidence type="ECO:0000313" key="3">
    <source>
        <dbReference type="EMBL" id="AFY91612.1"/>
    </source>
</evidence>
<dbReference type="KEGG" id="cmp:Cha6605_0312"/>
<keyword evidence="4" id="KW-1185">Reference proteome</keyword>
<reference evidence="3 4" key="1">
    <citation type="submission" date="2012-05" db="EMBL/GenBank/DDBJ databases">
        <title>Finished chromosome of genome of Chamaesiphon sp. PCC 6605.</title>
        <authorList>
            <consortium name="US DOE Joint Genome Institute"/>
            <person name="Gugger M."/>
            <person name="Coursin T."/>
            <person name="Rippka R."/>
            <person name="Tandeau De Marsac N."/>
            <person name="Huntemann M."/>
            <person name="Wei C.-L."/>
            <person name="Han J."/>
            <person name="Detter J.C."/>
            <person name="Han C."/>
            <person name="Tapia R."/>
            <person name="Chen A."/>
            <person name="Kyrpides N."/>
            <person name="Mavromatis K."/>
            <person name="Markowitz V."/>
            <person name="Szeto E."/>
            <person name="Ivanova N."/>
            <person name="Pagani I."/>
            <person name="Pati A."/>
            <person name="Goodwin L."/>
            <person name="Nordberg H.P."/>
            <person name="Cantor M.N."/>
            <person name="Hua S.X."/>
            <person name="Woyke T."/>
            <person name="Kerfeld C.A."/>
        </authorList>
    </citation>
    <scope>NUCLEOTIDE SEQUENCE [LARGE SCALE GENOMIC DNA]</scope>
    <source>
        <strain evidence="4">ATCC 27169 / PCC 6605</strain>
    </source>
</reference>
<sequence length="153" mass="16901">MTTPHARSISDRLSRLLVMGIMTSLLGLLAGIVPDLTAQQPSLIFSSTARADEFSDTDLRNYAAALMQIEPLRQSTLAQVSRANNGALPNLVCNQPNTMESLNSEARSLFIRYCNQCESIAASRGLSIERFNQITQAVRSNPQLQNRVRSFMN</sequence>
<evidence type="ECO:0000259" key="2">
    <source>
        <dbReference type="Pfam" id="PF13767"/>
    </source>
</evidence>
<dbReference type="Proteomes" id="UP000010366">
    <property type="component" value="Chromosome"/>
</dbReference>